<keyword evidence="3" id="KW-1185">Reference proteome</keyword>
<evidence type="ECO:0000313" key="3">
    <source>
        <dbReference type="Proteomes" id="UP000215914"/>
    </source>
</evidence>
<reference evidence="1 3" key="1">
    <citation type="journal article" date="2017" name="Nature">
        <title>The sunflower genome provides insights into oil metabolism, flowering and Asterid evolution.</title>
        <authorList>
            <person name="Badouin H."/>
            <person name="Gouzy J."/>
            <person name="Grassa C.J."/>
            <person name="Murat F."/>
            <person name="Staton S.E."/>
            <person name="Cottret L."/>
            <person name="Lelandais-Briere C."/>
            <person name="Owens G.L."/>
            <person name="Carrere S."/>
            <person name="Mayjonade B."/>
            <person name="Legrand L."/>
            <person name="Gill N."/>
            <person name="Kane N.C."/>
            <person name="Bowers J.E."/>
            <person name="Hubner S."/>
            <person name="Bellec A."/>
            <person name="Berard A."/>
            <person name="Berges H."/>
            <person name="Blanchet N."/>
            <person name="Boniface M.C."/>
            <person name="Brunel D."/>
            <person name="Catrice O."/>
            <person name="Chaidir N."/>
            <person name="Claudel C."/>
            <person name="Donnadieu C."/>
            <person name="Faraut T."/>
            <person name="Fievet G."/>
            <person name="Helmstetter N."/>
            <person name="King M."/>
            <person name="Knapp S.J."/>
            <person name="Lai Z."/>
            <person name="Le Paslier M.C."/>
            <person name="Lippi Y."/>
            <person name="Lorenzon L."/>
            <person name="Mandel J.R."/>
            <person name="Marage G."/>
            <person name="Marchand G."/>
            <person name="Marquand E."/>
            <person name="Bret-Mestries E."/>
            <person name="Morien E."/>
            <person name="Nambeesan S."/>
            <person name="Nguyen T."/>
            <person name="Pegot-Espagnet P."/>
            <person name="Pouilly N."/>
            <person name="Raftis F."/>
            <person name="Sallet E."/>
            <person name="Schiex T."/>
            <person name="Thomas J."/>
            <person name="Vandecasteele C."/>
            <person name="Vares D."/>
            <person name="Vear F."/>
            <person name="Vautrin S."/>
            <person name="Crespi M."/>
            <person name="Mangin B."/>
            <person name="Burke J.M."/>
            <person name="Salse J."/>
            <person name="Munos S."/>
            <person name="Vincourt P."/>
            <person name="Rieseberg L.H."/>
            <person name="Langlade N.B."/>
        </authorList>
    </citation>
    <scope>NUCLEOTIDE SEQUENCE [LARGE SCALE GENOMIC DNA]</scope>
    <source>
        <strain evidence="3">cv. SF193</strain>
        <tissue evidence="1">Leaves</tissue>
    </source>
</reference>
<dbReference type="Gramene" id="mRNA:HanXRQr2_Chr09g0409771">
    <property type="protein sequence ID" value="CDS:HanXRQr2_Chr09g0409771.1"/>
    <property type="gene ID" value="HanXRQr2_Chr09g0409771"/>
</dbReference>
<dbReference type="FunCoup" id="A0A251TZ69">
    <property type="interactions" value="3"/>
</dbReference>
<dbReference type="InterPro" id="IPR009522">
    <property type="entry name" value="Capsid_Phlebovir/Tenuivir"/>
</dbReference>
<organism evidence="2 3">
    <name type="scientific">Helianthus annuus</name>
    <name type="common">Common sunflower</name>
    <dbReference type="NCBI Taxonomy" id="4232"/>
    <lineage>
        <taxon>Eukaryota</taxon>
        <taxon>Viridiplantae</taxon>
        <taxon>Streptophyta</taxon>
        <taxon>Embryophyta</taxon>
        <taxon>Tracheophyta</taxon>
        <taxon>Spermatophyta</taxon>
        <taxon>Magnoliopsida</taxon>
        <taxon>eudicotyledons</taxon>
        <taxon>Gunneridae</taxon>
        <taxon>Pentapetalae</taxon>
        <taxon>asterids</taxon>
        <taxon>campanulids</taxon>
        <taxon>Asterales</taxon>
        <taxon>Asteraceae</taxon>
        <taxon>Asteroideae</taxon>
        <taxon>Heliantheae alliance</taxon>
        <taxon>Heliantheae</taxon>
        <taxon>Helianthus</taxon>
    </lineage>
</organism>
<reference evidence="1" key="3">
    <citation type="submission" date="2020-06" db="EMBL/GenBank/DDBJ databases">
        <title>Helianthus annuus Genome sequencing and assembly Release 2.</title>
        <authorList>
            <person name="Gouzy J."/>
            <person name="Langlade N."/>
            <person name="Munos S."/>
        </authorList>
    </citation>
    <scope>NUCLEOTIDE SEQUENCE</scope>
    <source>
        <tissue evidence="1">Leaves</tissue>
    </source>
</reference>
<dbReference type="Proteomes" id="UP000215914">
    <property type="component" value="Chromosome 9"/>
</dbReference>
<protein>
    <submittedName>
        <fullName evidence="2">Uncharacterized protein</fullName>
    </submittedName>
</protein>
<accession>A0A251TZ69</accession>
<evidence type="ECO:0000313" key="1">
    <source>
        <dbReference type="EMBL" id="KAF5792771.1"/>
    </source>
</evidence>
<dbReference type="EMBL" id="CM007898">
    <property type="protein sequence ID" value="OTG16448.1"/>
    <property type="molecule type" value="Genomic_DNA"/>
</dbReference>
<dbReference type="Pfam" id="PF05733">
    <property type="entry name" value="Tenui_N"/>
    <property type="match status" value="1"/>
</dbReference>
<dbReference type="GO" id="GO:0003723">
    <property type="term" value="F:RNA binding"/>
    <property type="evidence" value="ECO:0007669"/>
    <property type="project" value="InterPro"/>
</dbReference>
<dbReference type="EMBL" id="MNCJ02000324">
    <property type="protein sequence ID" value="KAF5792771.1"/>
    <property type="molecule type" value="Genomic_DNA"/>
</dbReference>
<reference evidence="2" key="2">
    <citation type="submission" date="2017-02" db="EMBL/GenBank/DDBJ databases">
        <title>Sunflower complete genome.</title>
        <authorList>
            <person name="Langlade N."/>
            <person name="Munos S."/>
        </authorList>
    </citation>
    <scope>NUCLEOTIDE SEQUENCE [LARGE SCALE GENOMIC DNA]</scope>
    <source>
        <tissue evidence="2">Leaves</tissue>
    </source>
</reference>
<evidence type="ECO:0000313" key="2">
    <source>
        <dbReference type="EMBL" id="OTG16448.1"/>
    </source>
</evidence>
<gene>
    <name evidence="2" type="ORF">HannXRQ_Chr09g0271491</name>
    <name evidence="1" type="ORF">HanXRQr2_Chr09g0409771</name>
</gene>
<dbReference type="InParanoid" id="A0A251TZ69"/>
<sequence>MSVFSNLLDFDTIIKNHDFETLVTSLASIESDSDDGYSYWEQLGLDNNNEDEFESLQALLAPIENDKCASDDFTFDGIMEHITNCSNRHNRTKDDTLRDICEMVNIGLGRGDFRKDQLGVTPSEGAQRIVELAYWYKIPLRSAPGERIRLNSDTLTFVRAIACFPHMASSLLCKTFGMAKNGANSGLASEQLPDSMKHSGFPGLIPKCCDPYLMKAYLFSHTAYMVDFGKLINPGDKRGVKAIALNQLEYSKAGVEKLPYDDEFRVAILREVGLTDPAVFKKIVDVCNNVCKVVDEPELTWETAEKNLIKNNMICFFEDHSKDVAVGEQVKDLADKLMAASMRDSFFP</sequence>
<proteinExistence type="predicted"/>
<dbReference type="AlphaFoldDB" id="A0A251TZ69"/>
<name>A0A251TZ69_HELAN</name>